<feature type="modified residue" description="4-aspartylphosphate" evidence="2">
    <location>
        <position position="156"/>
    </location>
</feature>
<evidence type="ECO:0000313" key="4">
    <source>
        <dbReference type="EMBL" id="NYH92504.1"/>
    </source>
</evidence>
<dbReference type="SMART" id="SM00448">
    <property type="entry name" value="REC"/>
    <property type="match status" value="1"/>
</dbReference>
<dbReference type="PROSITE" id="PS50110">
    <property type="entry name" value="RESPONSE_REGULATORY"/>
    <property type="match status" value="1"/>
</dbReference>
<comment type="caution">
    <text evidence="4">The sequence shown here is derived from an EMBL/GenBank/DDBJ whole genome shotgun (WGS) entry which is preliminary data.</text>
</comment>
<feature type="domain" description="Response regulatory" evidence="3">
    <location>
        <begin position="107"/>
        <end position="220"/>
    </location>
</feature>
<dbReference type="Proteomes" id="UP000579605">
    <property type="component" value="Unassembled WGS sequence"/>
</dbReference>
<dbReference type="CDD" id="cd00156">
    <property type="entry name" value="REC"/>
    <property type="match status" value="1"/>
</dbReference>
<name>A0A852ZHU1_9ACTN</name>
<dbReference type="InterPro" id="IPR001789">
    <property type="entry name" value="Sig_transdc_resp-reg_receiver"/>
</dbReference>
<proteinExistence type="predicted"/>
<dbReference type="GO" id="GO:0000160">
    <property type="term" value="P:phosphorelay signal transduction system"/>
    <property type="evidence" value="ECO:0007669"/>
    <property type="project" value="InterPro"/>
</dbReference>
<evidence type="ECO:0000313" key="5">
    <source>
        <dbReference type="Proteomes" id="UP000579605"/>
    </source>
</evidence>
<dbReference type="SUPFAM" id="SSF52172">
    <property type="entry name" value="CheY-like"/>
    <property type="match status" value="1"/>
</dbReference>
<dbReference type="InterPro" id="IPR050595">
    <property type="entry name" value="Bact_response_regulator"/>
</dbReference>
<accession>A0A852ZHU1</accession>
<sequence>MKAMTELLTAIAALVGALVWPALILFVIVKRRKGLADFVGTLREFSFKGMGVEASVSRQQIKAAVNVGAALVKPGQAAGLVDPSRAAAELADALPGGRAQRALQRSVALWVDDRPDNNRYERQALEALGIRVDAATSTEEALDHLHQNPVDVVISDMGRSDDPHAGYTLLDKMRSGGNHTPFVIYAGSRSLQHNQEARSHGAEGSTNSPQELIAMVTQAVSRTQARWSRS</sequence>
<dbReference type="PANTHER" id="PTHR44591:SF3">
    <property type="entry name" value="RESPONSE REGULATORY DOMAIN-CONTAINING PROTEIN"/>
    <property type="match status" value="1"/>
</dbReference>
<evidence type="ECO:0000256" key="2">
    <source>
        <dbReference type="PROSITE-ProRule" id="PRU00169"/>
    </source>
</evidence>
<protein>
    <submittedName>
        <fullName evidence="4">CheY-like chemotaxis protein</fullName>
    </submittedName>
</protein>
<dbReference type="Pfam" id="PF00072">
    <property type="entry name" value="Response_reg"/>
    <property type="match status" value="1"/>
</dbReference>
<dbReference type="AlphaFoldDB" id="A0A852ZHU1"/>
<evidence type="ECO:0000259" key="3">
    <source>
        <dbReference type="PROSITE" id="PS50110"/>
    </source>
</evidence>
<organism evidence="4 5">
    <name type="scientific">Actinopolymorpha rutila</name>
    <dbReference type="NCBI Taxonomy" id="446787"/>
    <lineage>
        <taxon>Bacteria</taxon>
        <taxon>Bacillati</taxon>
        <taxon>Actinomycetota</taxon>
        <taxon>Actinomycetes</taxon>
        <taxon>Propionibacteriales</taxon>
        <taxon>Actinopolymorphaceae</taxon>
        <taxon>Actinopolymorpha</taxon>
    </lineage>
</organism>
<gene>
    <name evidence="4" type="ORF">F4554_005142</name>
</gene>
<dbReference type="InterPro" id="IPR011006">
    <property type="entry name" value="CheY-like_superfamily"/>
</dbReference>
<dbReference type="PANTHER" id="PTHR44591">
    <property type="entry name" value="STRESS RESPONSE REGULATOR PROTEIN 1"/>
    <property type="match status" value="1"/>
</dbReference>
<dbReference type="Gene3D" id="3.40.50.2300">
    <property type="match status" value="1"/>
</dbReference>
<keyword evidence="1 2" id="KW-0597">Phosphoprotein</keyword>
<keyword evidence="5" id="KW-1185">Reference proteome</keyword>
<evidence type="ECO:0000256" key="1">
    <source>
        <dbReference type="ARBA" id="ARBA00022553"/>
    </source>
</evidence>
<dbReference type="RefSeq" id="WP_179789922.1">
    <property type="nucleotide sequence ID" value="NZ_BAAARR010000005.1"/>
</dbReference>
<dbReference type="EMBL" id="JACBZH010000001">
    <property type="protein sequence ID" value="NYH92504.1"/>
    <property type="molecule type" value="Genomic_DNA"/>
</dbReference>
<reference evidence="4 5" key="1">
    <citation type="submission" date="2020-07" db="EMBL/GenBank/DDBJ databases">
        <title>Sequencing the genomes of 1000 actinobacteria strains.</title>
        <authorList>
            <person name="Klenk H.-P."/>
        </authorList>
    </citation>
    <scope>NUCLEOTIDE SEQUENCE [LARGE SCALE GENOMIC DNA]</scope>
    <source>
        <strain evidence="4 5">DSM 18448</strain>
    </source>
</reference>